<keyword evidence="2 5" id="KW-0812">Transmembrane</keyword>
<evidence type="ECO:0000256" key="3">
    <source>
        <dbReference type="ARBA" id="ARBA00022989"/>
    </source>
</evidence>
<feature type="transmembrane region" description="Helical" evidence="5">
    <location>
        <begin position="44"/>
        <end position="69"/>
    </location>
</feature>
<evidence type="ECO:0000313" key="7">
    <source>
        <dbReference type="EMBL" id="QTU85098.1"/>
    </source>
</evidence>
<feature type="transmembrane region" description="Helical" evidence="5">
    <location>
        <begin position="143"/>
        <end position="171"/>
    </location>
</feature>
<proteinExistence type="predicted"/>
<evidence type="ECO:0000256" key="4">
    <source>
        <dbReference type="ARBA" id="ARBA00023136"/>
    </source>
</evidence>
<evidence type="ECO:0000256" key="2">
    <source>
        <dbReference type="ARBA" id="ARBA00022692"/>
    </source>
</evidence>
<feature type="transmembrane region" description="Helical" evidence="5">
    <location>
        <begin position="89"/>
        <end position="109"/>
    </location>
</feature>
<reference evidence="6 8" key="1">
    <citation type="submission" date="2019-11" db="EMBL/GenBank/DDBJ databases">
        <title>Eggerthellaceae novel genus isolated from the rectal contents of marmort.</title>
        <authorList>
            <person name="Zhang G."/>
        </authorList>
    </citation>
    <scope>NUCLEOTIDE SEQUENCE [LARGE SCALE GENOMIC DNA]</scope>
    <source>
        <strain evidence="8">zg-886</strain>
        <strain evidence="6">Zg-886</strain>
    </source>
</reference>
<accession>A0A9E6MRK9</accession>
<dbReference type="Pfam" id="PF04191">
    <property type="entry name" value="PEMT"/>
    <property type="match status" value="1"/>
</dbReference>
<dbReference type="Gene3D" id="1.20.120.1630">
    <property type="match status" value="1"/>
</dbReference>
<dbReference type="PANTHER" id="PTHR12714">
    <property type="entry name" value="PROTEIN-S ISOPRENYLCYSTEINE O-METHYLTRANSFERASE"/>
    <property type="match status" value="1"/>
</dbReference>
<reference evidence="7" key="2">
    <citation type="submission" date="2021-04" db="EMBL/GenBank/DDBJ databases">
        <title>Novel species in family Eggerthellaceae.</title>
        <authorList>
            <person name="Zhang G."/>
        </authorList>
    </citation>
    <scope>NUCLEOTIDE SEQUENCE</scope>
    <source>
        <strain evidence="7">Zg-886</strain>
    </source>
</reference>
<evidence type="ECO:0000256" key="1">
    <source>
        <dbReference type="ARBA" id="ARBA00004127"/>
    </source>
</evidence>
<sequence length="207" mass="24447">MNETALSHYGQWGAVVIWIIIYGVFLLFLPFYKKSQRKPTTAYVAFIIAYAFEMFGIPLSMYFVAWAFGRNLPDGILWGHTLNQYIGNWGMYVCIVFTIIGGLFVIFGWRAIHKNYWRYESGEGKLVDTGIYKYIRHPQYTGFLLITLGMIFEWATIPLLIMWPILFIVYYRLARKEEQDMTREFGEQYVAYKKRTGMFLPKLKKDL</sequence>
<gene>
    <name evidence="6" type="ORF">GMI68_02895</name>
    <name evidence="7" type="ORF">J7S26_04115</name>
</gene>
<dbReference type="RefSeq" id="WP_166338769.1">
    <property type="nucleotide sequence ID" value="NZ_CP072829.1"/>
</dbReference>
<dbReference type="InterPro" id="IPR007318">
    <property type="entry name" value="Phopholipid_MeTrfase"/>
</dbReference>
<evidence type="ECO:0000256" key="5">
    <source>
        <dbReference type="SAM" id="Phobius"/>
    </source>
</evidence>
<evidence type="ECO:0000313" key="6">
    <source>
        <dbReference type="EMBL" id="NHM13730.1"/>
    </source>
</evidence>
<dbReference type="AlphaFoldDB" id="A0A9E6MRK9"/>
<protein>
    <submittedName>
        <fullName evidence="6">DUF1295 domain-containing protein</fullName>
    </submittedName>
    <submittedName>
        <fullName evidence="7">Isoprenylcysteine carboxylmethyltransferase family protein</fullName>
    </submittedName>
</protein>
<organism evidence="7 9">
    <name type="scientific">Xiamenia xianingshaonis</name>
    <dbReference type="NCBI Taxonomy" id="2682776"/>
    <lineage>
        <taxon>Bacteria</taxon>
        <taxon>Bacillati</taxon>
        <taxon>Actinomycetota</taxon>
        <taxon>Coriobacteriia</taxon>
        <taxon>Eggerthellales</taxon>
        <taxon>Eggerthellaceae</taxon>
        <taxon>Xiamenia</taxon>
    </lineage>
</organism>
<comment type="subcellular location">
    <subcellularLocation>
        <location evidence="1">Endomembrane system</location>
        <topology evidence="1">Multi-pass membrane protein</topology>
    </subcellularLocation>
</comment>
<dbReference type="KEGG" id="ebz:J7S26_04115"/>
<keyword evidence="4 5" id="KW-0472">Membrane</keyword>
<dbReference type="PANTHER" id="PTHR12714:SF9">
    <property type="entry name" value="PROTEIN-S-ISOPRENYLCYSTEINE O-METHYLTRANSFERASE"/>
    <property type="match status" value="1"/>
</dbReference>
<name>A0A9E6MRK9_9ACTN</name>
<keyword evidence="8" id="KW-1185">Reference proteome</keyword>
<dbReference type="EMBL" id="WPCR01000003">
    <property type="protein sequence ID" value="NHM13730.1"/>
    <property type="molecule type" value="Genomic_DNA"/>
</dbReference>
<dbReference type="GO" id="GO:0012505">
    <property type="term" value="C:endomembrane system"/>
    <property type="evidence" value="ECO:0007669"/>
    <property type="project" value="UniProtKB-SubCell"/>
</dbReference>
<dbReference type="Proteomes" id="UP000636394">
    <property type="component" value="Unassembled WGS sequence"/>
</dbReference>
<dbReference type="GO" id="GO:0016740">
    <property type="term" value="F:transferase activity"/>
    <property type="evidence" value="ECO:0007669"/>
    <property type="project" value="UniProtKB-ARBA"/>
</dbReference>
<evidence type="ECO:0000313" key="8">
    <source>
        <dbReference type="Proteomes" id="UP000636394"/>
    </source>
</evidence>
<evidence type="ECO:0000313" key="9">
    <source>
        <dbReference type="Proteomes" id="UP000671910"/>
    </source>
</evidence>
<keyword evidence="3 5" id="KW-1133">Transmembrane helix</keyword>
<dbReference type="Proteomes" id="UP000671910">
    <property type="component" value="Chromosome"/>
</dbReference>
<dbReference type="EMBL" id="CP072829">
    <property type="protein sequence ID" value="QTU85098.1"/>
    <property type="molecule type" value="Genomic_DNA"/>
</dbReference>
<feature type="transmembrane region" description="Helical" evidence="5">
    <location>
        <begin position="12"/>
        <end position="32"/>
    </location>
</feature>